<dbReference type="Proteomes" id="UP000253551">
    <property type="component" value="Unassembled WGS sequence"/>
</dbReference>
<dbReference type="AlphaFoldDB" id="A0A367IXQ4"/>
<feature type="compositionally biased region" description="Basic and acidic residues" evidence="1">
    <location>
        <begin position="317"/>
        <end position="328"/>
    </location>
</feature>
<comment type="caution">
    <text evidence="2">The sequence shown here is derived from an EMBL/GenBank/DDBJ whole genome shotgun (WGS) entry which is preliminary data.</text>
</comment>
<evidence type="ECO:0000313" key="3">
    <source>
        <dbReference type="Proteomes" id="UP000253551"/>
    </source>
</evidence>
<proteinExistence type="predicted"/>
<evidence type="ECO:0000313" key="2">
    <source>
        <dbReference type="EMBL" id="RCH82475.1"/>
    </source>
</evidence>
<evidence type="ECO:0000256" key="1">
    <source>
        <dbReference type="SAM" id="MobiDB-lite"/>
    </source>
</evidence>
<feature type="region of interest" description="Disordered" evidence="1">
    <location>
        <begin position="317"/>
        <end position="340"/>
    </location>
</feature>
<organism evidence="2 3">
    <name type="scientific">Rhizopus stolonifer</name>
    <name type="common">Rhizopus nigricans</name>
    <dbReference type="NCBI Taxonomy" id="4846"/>
    <lineage>
        <taxon>Eukaryota</taxon>
        <taxon>Fungi</taxon>
        <taxon>Fungi incertae sedis</taxon>
        <taxon>Mucoromycota</taxon>
        <taxon>Mucoromycotina</taxon>
        <taxon>Mucoromycetes</taxon>
        <taxon>Mucorales</taxon>
        <taxon>Mucorineae</taxon>
        <taxon>Rhizopodaceae</taxon>
        <taxon>Rhizopus</taxon>
    </lineage>
</organism>
<protein>
    <submittedName>
        <fullName evidence="2">Uncharacterized protein</fullName>
    </submittedName>
</protein>
<dbReference type="STRING" id="4846.A0A367IXQ4"/>
<name>A0A367IXQ4_RHIST</name>
<accession>A0A367IXQ4</accession>
<keyword evidence="3" id="KW-1185">Reference proteome</keyword>
<reference evidence="2 3" key="1">
    <citation type="journal article" date="2018" name="G3 (Bethesda)">
        <title>Phylogenetic and Phylogenomic Definition of Rhizopus Species.</title>
        <authorList>
            <person name="Gryganskyi A.P."/>
            <person name="Golan J."/>
            <person name="Dolatabadi S."/>
            <person name="Mondo S."/>
            <person name="Robb S."/>
            <person name="Idnurm A."/>
            <person name="Muszewska A."/>
            <person name="Steczkiewicz K."/>
            <person name="Masonjones S."/>
            <person name="Liao H.L."/>
            <person name="Gajdeczka M.T."/>
            <person name="Anike F."/>
            <person name="Vuek A."/>
            <person name="Anishchenko I.M."/>
            <person name="Voigt K."/>
            <person name="de Hoog G.S."/>
            <person name="Smith M.E."/>
            <person name="Heitman J."/>
            <person name="Vilgalys R."/>
            <person name="Stajich J.E."/>
        </authorList>
    </citation>
    <scope>NUCLEOTIDE SEQUENCE [LARGE SCALE GENOMIC DNA]</scope>
    <source>
        <strain evidence="2 3">LSU 92-RS-03</strain>
    </source>
</reference>
<sequence>MNPFQHVDSTPYYSKESRIELTPPWEKKNPSLQWTGQDETGRESILKKHALKLKKRRESISTTQNRPLSIDIVPRLTKSSVLQTNKRTDDPQWDPHIDAFDILRAKLNGITRSMQELHVKELFHDELLLDIKTDARSYRLDSANNHPEAHVSQSRIHFYGPELPDDDDQEDNGLSPFYSEEEQRTVTSPNLTALFVTTNNLIHSKLDELSETTSIHSEHEDRSVFEWRHQFLNLVTLCIHQSEALESLSVDILNAEQRVRELMFLNQLIHDQFHDQEKQYEERIRECREVAKQQLLMIDSLEELTADINMKLDFTHKDEDTTHSDETMRGLPGEDEEGQDSVAERWDFSQAVSDLLNMEEKLDHVYQIRWDVGMFVGGGVGTGHVIHSFEDRLRGIDLMIAGSGATNNSLHEEVVEEEEMTVEEESNFISPTIRHIKFHQNQYVLHLTDRDKQARFVLLSKTLWVPDEHTDLYAIIVEDADRLFNECNTLHYKRQYSMCKRLVIRGTEFYTKIRQC</sequence>
<dbReference type="EMBL" id="PJQM01005088">
    <property type="protein sequence ID" value="RCH82475.1"/>
    <property type="molecule type" value="Genomic_DNA"/>
</dbReference>
<dbReference type="OrthoDB" id="660555at2759"/>
<gene>
    <name evidence="2" type="ORF">CU098_003490</name>
</gene>